<dbReference type="PANTHER" id="PTHR43065:SF42">
    <property type="entry name" value="TWO-COMPONENT SENSOR PPRA"/>
    <property type="match status" value="1"/>
</dbReference>
<dbReference type="InterPro" id="IPR029016">
    <property type="entry name" value="GAF-like_dom_sf"/>
</dbReference>
<dbReference type="KEGG" id="rec:RHECIAT_PA0000168"/>
<evidence type="ECO:0000256" key="1">
    <source>
        <dbReference type="ARBA" id="ARBA00000085"/>
    </source>
</evidence>
<dbReference type="InterPro" id="IPR003594">
    <property type="entry name" value="HATPase_dom"/>
</dbReference>
<dbReference type="SUPFAM" id="SSF55781">
    <property type="entry name" value="GAF domain-like"/>
    <property type="match status" value="1"/>
</dbReference>
<dbReference type="Gene3D" id="3.30.450.20">
    <property type="entry name" value="PAS domain"/>
    <property type="match status" value="1"/>
</dbReference>
<dbReference type="SUPFAM" id="SSF55785">
    <property type="entry name" value="PYP-like sensor domain (PAS domain)"/>
    <property type="match status" value="1"/>
</dbReference>
<keyword evidence="3 6" id="KW-0597">Phosphoprotein</keyword>
<feature type="domain" description="Response regulatory" evidence="10">
    <location>
        <begin position="808"/>
        <end position="919"/>
    </location>
</feature>
<dbReference type="PROSITE" id="PS50110">
    <property type="entry name" value="RESPONSE_REGULATORY"/>
    <property type="match status" value="2"/>
</dbReference>
<feature type="modified residue" description="4-aspartylphosphate" evidence="6">
    <location>
        <position position="857"/>
    </location>
</feature>
<feature type="compositionally biased region" description="Basic and acidic residues" evidence="8">
    <location>
        <begin position="796"/>
        <end position="805"/>
    </location>
</feature>
<dbReference type="InterPro" id="IPR035965">
    <property type="entry name" value="PAS-like_dom_sf"/>
</dbReference>
<dbReference type="SUPFAM" id="SSF52172">
    <property type="entry name" value="CheY-like"/>
    <property type="match status" value="2"/>
</dbReference>
<dbReference type="Gene3D" id="1.10.287.130">
    <property type="match status" value="1"/>
</dbReference>
<feature type="domain" description="Histidine kinase" evidence="9">
    <location>
        <begin position="416"/>
        <end position="639"/>
    </location>
</feature>
<name>B3Q1F6_RHIE6</name>
<evidence type="ECO:0000256" key="8">
    <source>
        <dbReference type="SAM" id="MobiDB-lite"/>
    </source>
</evidence>
<dbReference type="Gene3D" id="3.30.565.10">
    <property type="entry name" value="Histidine kinase-like ATPase, C-terminal domain"/>
    <property type="match status" value="1"/>
</dbReference>
<feature type="coiled-coil region" evidence="7">
    <location>
        <begin position="362"/>
        <end position="407"/>
    </location>
</feature>
<dbReference type="CDD" id="cd18161">
    <property type="entry name" value="REC_hyHK_blue-like"/>
    <property type="match status" value="1"/>
</dbReference>
<dbReference type="InterPro" id="IPR013656">
    <property type="entry name" value="PAS_4"/>
</dbReference>
<dbReference type="EMBL" id="CP001075">
    <property type="protein sequence ID" value="ACE93512.1"/>
    <property type="molecule type" value="Genomic_DNA"/>
</dbReference>
<dbReference type="EC" id="2.7.13.3" evidence="2"/>
<dbReference type="GO" id="GO:0000155">
    <property type="term" value="F:phosphorelay sensor kinase activity"/>
    <property type="evidence" value="ECO:0007669"/>
    <property type="project" value="InterPro"/>
</dbReference>
<keyword evidence="7" id="KW-0175">Coiled coil</keyword>
<evidence type="ECO:0000256" key="2">
    <source>
        <dbReference type="ARBA" id="ARBA00012438"/>
    </source>
</evidence>
<feature type="domain" description="Response regulatory" evidence="10">
    <location>
        <begin position="659"/>
        <end position="775"/>
    </location>
</feature>
<proteinExistence type="predicted"/>
<dbReference type="InterPro" id="IPR005467">
    <property type="entry name" value="His_kinase_dom"/>
</dbReference>
<dbReference type="InterPro" id="IPR003661">
    <property type="entry name" value="HisK_dim/P_dom"/>
</dbReference>
<dbReference type="SMART" id="SM00388">
    <property type="entry name" value="HisKA"/>
    <property type="match status" value="1"/>
</dbReference>
<dbReference type="CDD" id="cd00082">
    <property type="entry name" value="HisKA"/>
    <property type="match status" value="1"/>
</dbReference>
<dbReference type="SMART" id="SM00448">
    <property type="entry name" value="REC"/>
    <property type="match status" value="2"/>
</dbReference>
<keyword evidence="4 11" id="KW-0808">Transferase</keyword>
<dbReference type="Pfam" id="PF08448">
    <property type="entry name" value="PAS_4"/>
    <property type="match status" value="1"/>
</dbReference>
<dbReference type="InterPro" id="IPR003018">
    <property type="entry name" value="GAF"/>
</dbReference>
<comment type="catalytic activity">
    <reaction evidence="1">
        <text>ATP + protein L-histidine = ADP + protein N-phospho-L-histidine.</text>
        <dbReference type="EC" id="2.7.13.3"/>
    </reaction>
</comment>
<geneLocation type="plasmid" evidence="11 12">
    <name>pA</name>
</geneLocation>
<feature type="modified residue" description="4-aspartylphosphate" evidence="6">
    <location>
        <position position="709"/>
    </location>
</feature>
<dbReference type="Gene3D" id="3.30.450.40">
    <property type="match status" value="1"/>
</dbReference>
<evidence type="ECO:0000259" key="10">
    <source>
        <dbReference type="PROSITE" id="PS50110"/>
    </source>
</evidence>
<evidence type="ECO:0000313" key="11">
    <source>
        <dbReference type="EMBL" id="ACE93512.1"/>
    </source>
</evidence>
<organism evidence="11 12">
    <name type="scientific">Rhizobium etli (strain CIAT 652)</name>
    <dbReference type="NCBI Taxonomy" id="491916"/>
    <lineage>
        <taxon>Bacteria</taxon>
        <taxon>Pseudomonadati</taxon>
        <taxon>Pseudomonadota</taxon>
        <taxon>Alphaproteobacteria</taxon>
        <taxon>Hyphomicrobiales</taxon>
        <taxon>Rhizobiaceae</taxon>
        <taxon>Rhizobium/Agrobacterium group</taxon>
        <taxon>Rhizobium</taxon>
    </lineage>
</organism>
<dbReference type="SMART" id="SM00387">
    <property type="entry name" value="HATPase_c"/>
    <property type="match status" value="1"/>
</dbReference>
<dbReference type="Pfam" id="PF02518">
    <property type="entry name" value="HATPase_c"/>
    <property type="match status" value="1"/>
</dbReference>
<dbReference type="InterPro" id="IPR011006">
    <property type="entry name" value="CheY-like_superfamily"/>
</dbReference>
<dbReference type="InterPro" id="IPR036890">
    <property type="entry name" value="HATPase_C_sf"/>
</dbReference>
<evidence type="ECO:0000259" key="9">
    <source>
        <dbReference type="PROSITE" id="PS50109"/>
    </source>
</evidence>
<evidence type="ECO:0000313" key="12">
    <source>
        <dbReference type="Proteomes" id="UP000008817"/>
    </source>
</evidence>
<evidence type="ECO:0000256" key="6">
    <source>
        <dbReference type="PROSITE-ProRule" id="PRU00169"/>
    </source>
</evidence>
<dbReference type="SUPFAM" id="SSF47384">
    <property type="entry name" value="Homodimeric domain of signal transducing histidine kinase"/>
    <property type="match status" value="1"/>
</dbReference>
<dbReference type="InterPro" id="IPR001789">
    <property type="entry name" value="Sig_transdc_resp-reg_receiver"/>
</dbReference>
<evidence type="ECO:0000256" key="7">
    <source>
        <dbReference type="SAM" id="Coils"/>
    </source>
</evidence>
<dbReference type="InterPro" id="IPR004358">
    <property type="entry name" value="Sig_transdc_His_kin-like_C"/>
</dbReference>
<dbReference type="SMART" id="SM00065">
    <property type="entry name" value="GAF"/>
    <property type="match status" value="1"/>
</dbReference>
<dbReference type="PANTHER" id="PTHR43065">
    <property type="entry name" value="SENSOR HISTIDINE KINASE"/>
    <property type="match status" value="1"/>
</dbReference>
<dbReference type="SUPFAM" id="SSF55874">
    <property type="entry name" value="ATPase domain of HSP90 chaperone/DNA topoisomerase II/histidine kinase"/>
    <property type="match status" value="1"/>
</dbReference>
<dbReference type="Pfam" id="PF00512">
    <property type="entry name" value="HisKA"/>
    <property type="match status" value="1"/>
</dbReference>
<dbReference type="PRINTS" id="PR00344">
    <property type="entry name" value="BCTRLSENSOR"/>
</dbReference>
<feature type="region of interest" description="Disordered" evidence="8">
    <location>
        <begin position="778"/>
        <end position="805"/>
    </location>
</feature>
<evidence type="ECO:0000256" key="3">
    <source>
        <dbReference type="ARBA" id="ARBA00022553"/>
    </source>
</evidence>
<dbReference type="Gene3D" id="3.40.50.2300">
    <property type="match status" value="2"/>
</dbReference>
<keyword evidence="11" id="KW-0614">Plasmid</keyword>
<dbReference type="Proteomes" id="UP000008817">
    <property type="component" value="Plasmid pA"/>
</dbReference>
<dbReference type="PROSITE" id="PS50109">
    <property type="entry name" value="HIS_KIN"/>
    <property type="match status" value="1"/>
</dbReference>
<accession>B3Q1F6</accession>
<sequence>MPPLTPARRATGKRFWMGSVGNGWPRGGGEIGELLRHPAFDAIGLGPVESWPASLKHIAEMVLNSRQPKFVAWGPDLAFLYNDAYVPVFPERHPAALGKPFREVWADIWEQFSPIVARTLSGSPQLFKELLIPMRRDGRTEDTWFTFSYTPLRDDDGTIAGILCATLDVTDQVAAKRGEKLALDELRAKSEALAVVNRAGAAITVEPDVERLTQIVVDAGVTLTGAEFGAFFYNVDDGEGGSYMLYALSGVDRKNFEKFPMPRNTKVFAPTFDGEGIVRSDDILLDPPYGQNAPHSGMPKGHLPVRSYLAVPVKSRDGSVIGGLFFGHAEPGRFSQATEASLVSLAGQSAVAIDNIRLFRAAKLEIDQRRDMEDQLRKLNEMLEVRVAAEIADRQQAEAALQQAQKMESIGKLTGGVAHDFNNLLQVISGNLQLLGKDVAENGRAKERIANALVAVERGSRLASQLLAFGRRQPLEPKVVNIGRLVTGMDDMLRRALGEEIEVETIVSGGLWNTFADPVQIENALLNLAINSRDAMDGAGRLTIEVGNAFLDDSYSRTHPEVKAGQYVVLAVTDTGSGMTEEVKEQAFEPFFSTKPEGKGTGLGLSMVYGFVKQSGGHVKIYSQTGEGTTIKLYLPRSLRSEDRATAADTVPATGGTETILVAEDDEGVRATVIEMLSDLGYYVLKAKDAQSALTVIESGAHIDLLFTDVVMPGTLKSPELARLARARLPDIAVLYTSGYTEDSIVHGGRLDPGLELLSKPYTREDLARKIRHVLASRPQGGRGAADAARPNAKPSEPHHPETAAKPKLLLVEDDAFIRMDTAEILHDLGYDVIEAESGEQGADILDHTLVDIIVVDLGLPGMSGSAFAARAREALPSVGLVFATGGSDLPDSNHLSGSVLLPKPFNSAALDRAVKAALQPRL</sequence>
<gene>
    <name evidence="11" type="ordered locus">RHECIAT_PA0000168</name>
</gene>
<dbReference type="Pfam" id="PF13185">
    <property type="entry name" value="GAF_2"/>
    <property type="match status" value="1"/>
</dbReference>
<reference evidence="11 12" key="1">
    <citation type="submission" date="2008-04" db="EMBL/GenBank/DDBJ databases">
        <title>Genome diversity and DNA divergence of Rhizobium etli.</title>
        <authorList>
            <person name="Gonzalez V."/>
            <person name="Acosta J.L."/>
            <person name="Santamaria R.I."/>
            <person name="Bustos P."/>
            <person name="Hernandez-Gonzalez I.L."/>
            <person name="Fernandez J.L."/>
            <person name="Diaz R."/>
            <person name="Flores M."/>
            <person name="Mora J."/>
            <person name="Palacios R."/>
            <person name="Davila G."/>
        </authorList>
    </citation>
    <scope>NUCLEOTIDE SEQUENCE [LARGE SCALE GENOMIC DNA]</scope>
    <source>
        <strain evidence="11 12">CIAT 652</strain>
        <plasmid evidence="12">Plasmid pA</plasmid>
    </source>
</reference>
<protein>
    <recommendedName>
        <fullName evidence="2">histidine kinase</fullName>
        <ecNumber evidence="2">2.7.13.3</ecNumber>
    </recommendedName>
</protein>
<dbReference type="CDD" id="cd00156">
    <property type="entry name" value="REC"/>
    <property type="match status" value="1"/>
</dbReference>
<dbReference type="AlphaFoldDB" id="B3Q1F6"/>
<evidence type="ECO:0000256" key="5">
    <source>
        <dbReference type="ARBA" id="ARBA00022777"/>
    </source>
</evidence>
<keyword evidence="5 11" id="KW-0418">Kinase</keyword>
<evidence type="ECO:0000256" key="4">
    <source>
        <dbReference type="ARBA" id="ARBA00022679"/>
    </source>
</evidence>
<dbReference type="InterPro" id="IPR036097">
    <property type="entry name" value="HisK_dim/P_sf"/>
</dbReference>
<dbReference type="HOGENOM" id="CLU_000445_114_51_5"/>
<dbReference type="Pfam" id="PF00072">
    <property type="entry name" value="Response_reg"/>
    <property type="match status" value="2"/>
</dbReference>